<keyword evidence="4" id="KW-1185">Reference proteome</keyword>
<evidence type="ECO:0000313" key="4">
    <source>
        <dbReference type="Proteomes" id="UP000029518"/>
    </source>
</evidence>
<dbReference type="InterPro" id="IPR036390">
    <property type="entry name" value="WH_DNA-bd_sf"/>
</dbReference>
<dbReference type="GO" id="GO:0003700">
    <property type="term" value="F:DNA-binding transcription factor activity"/>
    <property type="evidence" value="ECO:0007669"/>
    <property type="project" value="InterPro"/>
</dbReference>
<dbReference type="PANTHER" id="PTHR33164:SF105">
    <property type="entry name" value="TRANSCRIPTIONAL REPRESSOR PROTEIN-RELATED"/>
    <property type="match status" value="1"/>
</dbReference>
<dbReference type="SUPFAM" id="SSF46785">
    <property type="entry name" value="Winged helix' DNA-binding domain"/>
    <property type="match status" value="1"/>
</dbReference>
<evidence type="ECO:0000313" key="3">
    <source>
        <dbReference type="EMBL" id="AIQ58576.1"/>
    </source>
</evidence>
<dbReference type="InterPro" id="IPR039422">
    <property type="entry name" value="MarR/SlyA-like"/>
</dbReference>
<dbReference type="SMART" id="SM00347">
    <property type="entry name" value="HTH_MARR"/>
    <property type="match status" value="1"/>
</dbReference>
<dbReference type="Proteomes" id="UP000029518">
    <property type="component" value="Chromosome"/>
</dbReference>
<dbReference type="Gene3D" id="1.10.10.10">
    <property type="entry name" value="Winged helix-like DNA-binding domain superfamily/Winged helix DNA-binding domain"/>
    <property type="match status" value="1"/>
</dbReference>
<dbReference type="KEGG" id="pbd:PBOR_17740"/>
<dbReference type="InterPro" id="IPR000835">
    <property type="entry name" value="HTH_MarR-typ"/>
</dbReference>
<evidence type="ECO:0000256" key="1">
    <source>
        <dbReference type="ARBA" id="ARBA00023125"/>
    </source>
</evidence>
<name>A0A089LAP9_PAEBO</name>
<dbReference type="PANTHER" id="PTHR33164">
    <property type="entry name" value="TRANSCRIPTIONAL REGULATOR, MARR FAMILY"/>
    <property type="match status" value="1"/>
</dbReference>
<dbReference type="AlphaFoldDB" id="A0A089LAP9"/>
<dbReference type="RefSeq" id="WP_042213623.1">
    <property type="nucleotide sequence ID" value="NZ_CP009285.1"/>
</dbReference>
<organism evidence="3 4">
    <name type="scientific">Paenibacillus borealis</name>
    <dbReference type="NCBI Taxonomy" id="160799"/>
    <lineage>
        <taxon>Bacteria</taxon>
        <taxon>Bacillati</taxon>
        <taxon>Bacillota</taxon>
        <taxon>Bacilli</taxon>
        <taxon>Bacillales</taxon>
        <taxon>Paenibacillaceae</taxon>
        <taxon>Paenibacillus</taxon>
    </lineage>
</organism>
<dbReference type="EMBL" id="CP009285">
    <property type="protein sequence ID" value="AIQ58576.1"/>
    <property type="molecule type" value="Genomic_DNA"/>
</dbReference>
<gene>
    <name evidence="3" type="ORF">PBOR_17740</name>
</gene>
<dbReference type="InterPro" id="IPR036388">
    <property type="entry name" value="WH-like_DNA-bd_sf"/>
</dbReference>
<sequence length="150" mass="16342">MTTAGDPSSPNIRVSSVCSCINLRRASTAVTGIYDGFLSPSGLNISQFSLLKHIYSLGPASVSDLALEMRLDRTTIVRNLKALEQIGYVEDISAQGSRNRLLILTESGKMKYIAAGNQWEQAQSFLQEALGDEDMKVLTTLLSKVEKLMA</sequence>
<dbReference type="GO" id="GO:0003677">
    <property type="term" value="F:DNA binding"/>
    <property type="evidence" value="ECO:0007669"/>
    <property type="project" value="UniProtKB-KW"/>
</dbReference>
<dbReference type="HOGENOM" id="CLU_083287_35_3_9"/>
<protein>
    <submittedName>
        <fullName evidence="3">MarR family transcriptional regulator</fullName>
    </submittedName>
</protein>
<dbReference type="OrthoDB" id="165131at2"/>
<accession>A0A089LAP9</accession>
<keyword evidence="1" id="KW-0238">DNA-binding</keyword>
<dbReference type="PROSITE" id="PS50995">
    <property type="entry name" value="HTH_MARR_2"/>
    <property type="match status" value="1"/>
</dbReference>
<evidence type="ECO:0000259" key="2">
    <source>
        <dbReference type="PROSITE" id="PS50995"/>
    </source>
</evidence>
<reference evidence="3" key="1">
    <citation type="submission" date="2014-08" db="EMBL/GenBank/DDBJ databases">
        <title>Comparative genomics of the Paenibacillus odorifer group.</title>
        <authorList>
            <person name="den Bakker H.C."/>
            <person name="Tsai Y.-C.Y.-C."/>
            <person name="Martin N."/>
            <person name="Korlach J."/>
            <person name="Wiedmann M."/>
        </authorList>
    </citation>
    <scope>NUCLEOTIDE SEQUENCE [LARGE SCALE GENOMIC DNA]</scope>
    <source>
        <strain evidence="3">DSM 13188</strain>
    </source>
</reference>
<proteinExistence type="predicted"/>
<dbReference type="GO" id="GO:0006950">
    <property type="term" value="P:response to stress"/>
    <property type="evidence" value="ECO:0007669"/>
    <property type="project" value="TreeGrafter"/>
</dbReference>
<dbReference type="Pfam" id="PF01047">
    <property type="entry name" value="MarR"/>
    <property type="match status" value="1"/>
</dbReference>
<feature type="domain" description="HTH marR-type" evidence="2">
    <location>
        <begin position="16"/>
        <end position="147"/>
    </location>
</feature>